<dbReference type="Proteomes" id="UP000010366">
    <property type="component" value="Chromosome"/>
</dbReference>
<organism evidence="2 3">
    <name type="scientific">Chamaesiphon minutus (strain ATCC 27169 / PCC 6605)</name>
    <dbReference type="NCBI Taxonomy" id="1173020"/>
    <lineage>
        <taxon>Bacteria</taxon>
        <taxon>Bacillati</taxon>
        <taxon>Cyanobacteriota</taxon>
        <taxon>Cyanophyceae</taxon>
        <taxon>Gomontiellales</taxon>
        <taxon>Chamaesiphonaceae</taxon>
        <taxon>Chamaesiphon</taxon>
    </lineage>
</organism>
<keyword evidence="3" id="KW-1185">Reference proteome</keyword>
<dbReference type="EMBL" id="CP003600">
    <property type="protein sequence ID" value="AFY92410.1"/>
    <property type="molecule type" value="Genomic_DNA"/>
</dbReference>
<sequence>MKYISTFLSHLRPMQMFMSVLLVAVMFFASGCNGESAKEASAKAVRIENIKRGYPPIAKSDSTDGTVQLDKIEQNTEKAIDKPATSLKTIEERSKGALNEVQGNADRNKMSNPSNSK</sequence>
<dbReference type="STRING" id="1173020.Cha6605_1191"/>
<evidence type="ECO:0000313" key="2">
    <source>
        <dbReference type="EMBL" id="AFY92410.1"/>
    </source>
</evidence>
<dbReference type="AlphaFoldDB" id="K9UC57"/>
<name>K9UC57_CHAP6</name>
<feature type="region of interest" description="Disordered" evidence="1">
    <location>
        <begin position="74"/>
        <end position="117"/>
    </location>
</feature>
<dbReference type="PROSITE" id="PS51257">
    <property type="entry name" value="PROKAR_LIPOPROTEIN"/>
    <property type="match status" value="1"/>
</dbReference>
<evidence type="ECO:0000313" key="3">
    <source>
        <dbReference type="Proteomes" id="UP000010366"/>
    </source>
</evidence>
<reference evidence="2 3" key="1">
    <citation type="submission" date="2012-05" db="EMBL/GenBank/DDBJ databases">
        <title>Finished chromosome of genome of Chamaesiphon sp. PCC 6605.</title>
        <authorList>
            <consortium name="US DOE Joint Genome Institute"/>
            <person name="Gugger M."/>
            <person name="Coursin T."/>
            <person name="Rippka R."/>
            <person name="Tandeau De Marsac N."/>
            <person name="Huntemann M."/>
            <person name="Wei C.-L."/>
            <person name="Han J."/>
            <person name="Detter J.C."/>
            <person name="Han C."/>
            <person name="Tapia R."/>
            <person name="Chen A."/>
            <person name="Kyrpides N."/>
            <person name="Mavromatis K."/>
            <person name="Markowitz V."/>
            <person name="Szeto E."/>
            <person name="Ivanova N."/>
            <person name="Pagani I."/>
            <person name="Pati A."/>
            <person name="Goodwin L."/>
            <person name="Nordberg H.P."/>
            <person name="Cantor M.N."/>
            <person name="Hua S.X."/>
            <person name="Woyke T."/>
            <person name="Kerfeld C.A."/>
        </authorList>
    </citation>
    <scope>NUCLEOTIDE SEQUENCE [LARGE SCALE GENOMIC DNA]</scope>
    <source>
        <strain evidence="3">ATCC 27169 / PCC 6605</strain>
    </source>
</reference>
<protein>
    <submittedName>
        <fullName evidence="2">Uncharacterized protein</fullName>
    </submittedName>
</protein>
<dbReference type="OrthoDB" id="460499at2"/>
<dbReference type="KEGG" id="cmp:Cha6605_1191"/>
<accession>K9UC57</accession>
<evidence type="ECO:0000256" key="1">
    <source>
        <dbReference type="SAM" id="MobiDB-lite"/>
    </source>
</evidence>
<dbReference type="HOGENOM" id="CLU_152443_0_0_3"/>
<proteinExistence type="predicted"/>
<gene>
    <name evidence="2" type="ORF">Cha6605_1191</name>
</gene>
<dbReference type="RefSeq" id="WP_015158596.1">
    <property type="nucleotide sequence ID" value="NC_019697.1"/>
</dbReference>